<evidence type="ECO:0000313" key="1">
    <source>
        <dbReference type="EMBL" id="KRL47470.1"/>
    </source>
</evidence>
<gene>
    <name evidence="1" type="ORF">FD37_GL002338</name>
</gene>
<reference evidence="1 2" key="1">
    <citation type="journal article" date="2015" name="Genome Announc.">
        <title>Expanding the biotechnology potential of lactobacilli through comparative genomics of 213 strains and associated genera.</title>
        <authorList>
            <person name="Sun Z."/>
            <person name="Harris H.M."/>
            <person name="McCann A."/>
            <person name="Guo C."/>
            <person name="Argimon S."/>
            <person name="Zhang W."/>
            <person name="Yang X."/>
            <person name="Jeffery I.B."/>
            <person name="Cooney J.C."/>
            <person name="Kagawa T.F."/>
            <person name="Liu W."/>
            <person name="Song Y."/>
            <person name="Salvetti E."/>
            <person name="Wrobel A."/>
            <person name="Rasinkangas P."/>
            <person name="Parkhill J."/>
            <person name="Rea M.C."/>
            <person name="O'Sullivan O."/>
            <person name="Ritari J."/>
            <person name="Douillard F.P."/>
            <person name="Paul Ross R."/>
            <person name="Yang R."/>
            <person name="Briner A.E."/>
            <person name="Felis G.E."/>
            <person name="de Vos W.M."/>
            <person name="Barrangou R."/>
            <person name="Klaenhammer T.R."/>
            <person name="Caufield P.W."/>
            <person name="Cui Y."/>
            <person name="Zhang H."/>
            <person name="O'Toole P.W."/>
        </authorList>
    </citation>
    <scope>NUCLEOTIDE SEQUENCE [LARGE SCALE GENOMIC DNA]</scope>
    <source>
        <strain evidence="1 2">DSM 15429</strain>
    </source>
</reference>
<dbReference type="AlphaFoldDB" id="A0A0R1QTD6"/>
<name>A0A0R1QTD6_9LACO</name>
<sequence length="55" mass="6151">MLIPKENGALLLVPRVKNNLYADLGTQLQPGEKLNADVERIDQSFTPLENELTDD</sequence>
<dbReference type="PATRIC" id="fig|1423805.4.peg.2406"/>
<proteinExistence type="predicted"/>
<organism evidence="1 2">
    <name type="scientific">Levilactobacillus spicheri DSM 15429</name>
    <dbReference type="NCBI Taxonomy" id="1423805"/>
    <lineage>
        <taxon>Bacteria</taxon>
        <taxon>Bacillati</taxon>
        <taxon>Bacillota</taxon>
        <taxon>Bacilli</taxon>
        <taxon>Lactobacillales</taxon>
        <taxon>Lactobacillaceae</taxon>
        <taxon>Levilactobacillus</taxon>
    </lineage>
</organism>
<protein>
    <submittedName>
        <fullName evidence="1">Uncharacterized protein</fullName>
    </submittedName>
</protein>
<dbReference type="Proteomes" id="UP000051835">
    <property type="component" value="Unassembled WGS sequence"/>
</dbReference>
<accession>A0A0R1QTD6</accession>
<dbReference type="EMBL" id="AZFC01000028">
    <property type="protein sequence ID" value="KRL47470.1"/>
    <property type="molecule type" value="Genomic_DNA"/>
</dbReference>
<comment type="caution">
    <text evidence="1">The sequence shown here is derived from an EMBL/GenBank/DDBJ whole genome shotgun (WGS) entry which is preliminary data.</text>
</comment>
<evidence type="ECO:0000313" key="2">
    <source>
        <dbReference type="Proteomes" id="UP000051835"/>
    </source>
</evidence>